<evidence type="ECO:0000313" key="2">
    <source>
        <dbReference type="EMBL" id="CDW90869.1"/>
    </source>
</evidence>
<dbReference type="GO" id="GO:0007131">
    <property type="term" value="P:reciprocal meiotic recombination"/>
    <property type="evidence" value="ECO:0007669"/>
    <property type="project" value="TreeGrafter"/>
</dbReference>
<evidence type="ECO:0000256" key="1">
    <source>
        <dbReference type="SAM" id="MobiDB-lite"/>
    </source>
</evidence>
<dbReference type="OrthoDB" id="290621at2759"/>
<reference evidence="2 3" key="1">
    <citation type="submission" date="2014-06" db="EMBL/GenBank/DDBJ databases">
        <authorList>
            <person name="Swart Estienne"/>
        </authorList>
    </citation>
    <scope>NUCLEOTIDE SEQUENCE [LARGE SCALE GENOMIC DNA]</scope>
    <source>
        <strain evidence="2 3">130c</strain>
    </source>
</reference>
<dbReference type="PANTHER" id="PTHR31398:SF0">
    <property type="entry name" value="MEIOTIC NUCLEAR DIVISION PROTEIN 1 HOMOLOG"/>
    <property type="match status" value="1"/>
</dbReference>
<dbReference type="EMBL" id="CCKQ01018867">
    <property type="protein sequence ID" value="CDW90869.1"/>
    <property type="molecule type" value="Genomic_DNA"/>
</dbReference>
<organism evidence="2 3">
    <name type="scientific">Stylonychia lemnae</name>
    <name type="common">Ciliate</name>
    <dbReference type="NCBI Taxonomy" id="5949"/>
    <lineage>
        <taxon>Eukaryota</taxon>
        <taxon>Sar</taxon>
        <taxon>Alveolata</taxon>
        <taxon>Ciliophora</taxon>
        <taxon>Intramacronucleata</taxon>
        <taxon>Spirotrichea</taxon>
        <taxon>Stichotrichia</taxon>
        <taxon>Sporadotrichida</taxon>
        <taxon>Oxytrichidae</taxon>
        <taxon>Stylonychinae</taxon>
        <taxon>Stylonychia</taxon>
    </lineage>
</organism>
<proteinExistence type="predicted"/>
<feature type="compositionally biased region" description="Polar residues" evidence="1">
    <location>
        <begin position="351"/>
        <end position="363"/>
    </location>
</feature>
<protein>
    <submittedName>
        <fullName evidence="2">Uncharacterized protein</fullName>
    </submittedName>
</protein>
<name>A0A078B8Y3_STYLE</name>
<dbReference type="InParanoid" id="A0A078B8Y3"/>
<dbReference type="PANTHER" id="PTHR31398">
    <property type="entry name" value="MEIOTIC NUCLEAR DIVISION PROTEIN 1 HOMOLOG"/>
    <property type="match status" value="1"/>
</dbReference>
<keyword evidence="3" id="KW-1185">Reference proteome</keyword>
<sequence>MSILYKFRKFIRQFDCTGAPIALNYNNSNTFKTTLGGSISQIYEREKLVTYKQVHKTANRDDQTSHLTIDNFDFALGIIFFDGQSHLWENQEDMTSLGINQNGWFCLSNIDFVLKGQFSSTVRSNIRFRIRPCENKTNVDLNNLPPSEICMSPQQISDLQQISTFNFAYLQSYFDQDEFNGSPVKHEINMAYLNMKNDQSYGLLLETTKNHVTTYDNWLSNYLTSSSYEFYSLKPGMSLVGVVKPNINDQLTVYLTHSDQEIFIERKMITILDIFSVSGGFANTVLLLSRICALFYSVQLFKQMLISRLCWIRQQSQIDIFHDDLEYDYRELIKNEKQKSSGQLNIKDKNSPSLGDQNSLDEI</sequence>
<gene>
    <name evidence="2" type="primary">Contig18543.g19699</name>
    <name evidence="2" type="ORF">STYLEM_20016</name>
</gene>
<evidence type="ECO:0000313" key="3">
    <source>
        <dbReference type="Proteomes" id="UP000039865"/>
    </source>
</evidence>
<accession>A0A078B8Y3</accession>
<dbReference type="Proteomes" id="UP000039865">
    <property type="component" value="Unassembled WGS sequence"/>
</dbReference>
<dbReference type="GO" id="GO:0005634">
    <property type="term" value="C:nucleus"/>
    <property type="evidence" value="ECO:0007669"/>
    <property type="project" value="TreeGrafter"/>
</dbReference>
<dbReference type="AlphaFoldDB" id="A0A078B8Y3"/>
<feature type="region of interest" description="Disordered" evidence="1">
    <location>
        <begin position="338"/>
        <end position="363"/>
    </location>
</feature>